<evidence type="ECO:0000313" key="14">
    <source>
        <dbReference type="EMBL" id="JAF99973.1"/>
    </source>
</evidence>
<accession>A0A0A9VWB4</accession>
<evidence type="ECO:0000256" key="9">
    <source>
        <dbReference type="ARBA" id="ARBA00023004"/>
    </source>
</evidence>
<dbReference type="PANTHER" id="PTHR12918">
    <property type="entry name" value="CYSTEINE DIOXYGENASE"/>
    <property type="match status" value="1"/>
</dbReference>
<evidence type="ECO:0000313" key="15">
    <source>
        <dbReference type="EMBL" id="JAG57967.1"/>
    </source>
</evidence>
<evidence type="ECO:0000256" key="6">
    <source>
        <dbReference type="ARBA" id="ARBA00022784"/>
    </source>
</evidence>
<dbReference type="InterPro" id="IPR014710">
    <property type="entry name" value="RmlC-like_jellyroll"/>
</dbReference>
<feature type="cross-link" description="3'-(S-cysteinyl)-tyrosine (Cys-Tyr)" evidence="10">
    <location>
        <begin position="98"/>
        <end position="180"/>
    </location>
</feature>
<dbReference type="EMBL" id="GBHO01043630">
    <property type="protein sequence ID" value="JAF99973.1"/>
    <property type="molecule type" value="Transcribed_RNA"/>
</dbReference>
<evidence type="ECO:0000256" key="11">
    <source>
        <dbReference type="PIRSR" id="PIRSR610300-51"/>
    </source>
</evidence>
<evidence type="ECO:0000256" key="10">
    <source>
        <dbReference type="PIRSR" id="PIRSR610300-50"/>
    </source>
</evidence>
<evidence type="ECO:0000313" key="16">
    <source>
        <dbReference type="EMBL" id="JAQ08882.1"/>
    </source>
</evidence>
<keyword evidence="5 11" id="KW-0479">Metal-binding</keyword>
<dbReference type="GO" id="GO:0017172">
    <property type="term" value="F:cysteine dioxygenase activity"/>
    <property type="evidence" value="ECO:0007669"/>
    <property type="project" value="UniProtKB-UniRule"/>
</dbReference>
<keyword evidence="6 10" id="KW-0883">Thioether bond</keyword>
<dbReference type="EMBL" id="GDHC01009747">
    <property type="protein sequence ID" value="JAQ08882.1"/>
    <property type="molecule type" value="Transcribed_RNA"/>
</dbReference>
<dbReference type="InterPro" id="IPR010300">
    <property type="entry name" value="CDO_1"/>
</dbReference>
<dbReference type="SUPFAM" id="SSF51182">
    <property type="entry name" value="RmlC-like cupins"/>
    <property type="match status" value="1"/>
</dbReference>
<dbReference type="InterPro" id="IPR011051">
    <property type="entry name" value="RmlC_Cupin_sf"/>
</dbReference>
<feature type="binding site" evidence="11">
    <location>
        <position position="93"/>
    </location>
    <ligand>
        <name>Fe cation</name>
        <dbReference type="ChEBI" id="CHEBI:24875"/>
        <note>catalytic</note>
    </ligand>
</feature>
<evidence type="ECO:0000256" key="3">
    <source>
        <dbReference type="ARBA" id="ARBA00006622"/>
    </source>
</evidence>
<protein>
    <recommendedName>
        <fullName evidence="4 12">Cysteine dioxygenase</fullName>
        <ecNumber evidence="4 12">1.13.11.20</ecNumber>
    </recommendedName>
</protein>
<dbReference type="GO" id="GO:0008198">
    <property type="term" value="F:ferrous iron binding"/>
    <property type="evidence" value="ECO:0007669"/>
    <property type="project" value="UniProtKB-ARBA"/>
</dbReference>
<evidence type="ECO:0000256" key="1">
    <source>
        <dbReference type="ARBA" id="ARBA00000629"/>
    </source>
</evidence>
<evidence type="ECO:0000256" key="5">
    <source>
        <dbReference type="ARBA" id="ARBA00022723"/>
    </source>
</evidence>
<dbReference type="AlphaFoldDB" id="A0A0A9VWB4"/>
<reference evidence="15" key="3">
    <citation type="submission" date="2014-09" db="EMBL/GenBank/DDBJ databases">
        <authorList>
            <person name="Magalhaes I.L.F."/>
            <person name="Oliveira U."/>
            <person name="Santos F.R."/>
            <person name="Vidigal T.H.D.A."/>
            <person name="Brescovit A.D."/>
            <person name="Santos A.J."/>
        </authorList>
    </citation>
    <scope>NUCLEOTIDE SEQUENCE</scope>
</reference>
<dbReference type="CDD" id="cd10548">
    <property type="entry name" value="cupin_CDO"/>
    <property type="match status" value="1"/>
</dbReference>
<comment type="pathway">
    <text evidence="2 12">Organosulfur biosynthesis; taurine biosynthesis; hypotaurine from L-cysteine: step 1/2.</text>
</comment>
<evidence type="ECO:0000256" key="2">
    <source>
        <dbReference type="ARBA" id="ARBA00004759"/>
    </source>
</evidence>
<evidence type="ECO:0000256" key="7">
    <source>
        <dbReference type="ARBA" id="ARBA00022964"/>
    </source>
</evidence>
<comment type="similarity">
    <text evidence="3 12">Belongs to the cysteine dioxygenase family.</text>
</comment>
<gene>
    <name evidence="14" type="primary">cdo1_0</name>
    <name evidence="16" type="synonym">cdo1_2</name>
    <name evidence="14" type="ORF">CM83_23980</name>
    <name evidence="16" type="ORF">g.79020</name>
</gene>
<dbReference type="EMBL" id="GBRD01007854">
    <property type="protein sequence ID" value="JAG57967.1"/>
    <property type="molecule type" value="Transcribed_RNA"/>
</dbReference>
<feature type="region of interest" description="Disordered" evidence="13">
    <location>
        <begin position="114"/>
        <end position="136"/>
    </location>
</feature>
<dbReference type="PANTHER" id="PTHR12918:SF1">
    <property type="entry name" value="CYSTEINE DIOXYGENASE TYPE 1"/>
    <property type="match status" value="1"/>
</dbReference>
<feature type="binding site" evidence="11">
    <location>
        <position position="91"/>
    </location>
    <ligand>
        <name>Fe cation</name>
        <dbReference type="ChEBI" id="CHEBI:24875"/>
        <note>catalytic</note>
    </ligand>
</feature>
<proteinExistence type="inferred from homology"/>
<evidence type="ECO:0000256" key="8">
    <source>
        <dbReference type="ARBA" id="ARBA00023002"/>
    </source>
</evidence>
<comment type="cofactor">
    <cofactor evidence="12">
        <name>Fe cation</name>
        <dbReference type="ChEBI" id="CHEBI:24875"/>
    </cofactor>
    <text evidence="12">Binds 1 Fe cation per subunit.</text>
</comment>
<keyword evidence="9 11" id="KW-0408">Iron</keyword>
<keyword evidence="8 12" id="KW-0560">Oxidoreductase</keyword>
<keyword evidence="7 12" id="KW-0223">Dioxygenase</keyword>
<reference evidence="14" key="1">
    <citation type="journal article" date="2014" name="PLoS ONE">
        <title>Transcriptome-Based Identification of ABC Transporters in the Western Tarnished Plant Bug Lygus hesperus.</title>
        <authorList>
            <person name="Hull J.J."/>
            <person name="Chaney K."/>
            <person name="Geib S.M."/>
            <person name="Fabrick J.A."/>
            <person name="Brent C.S."/>
            <person name="Walsh D."/>
            <person name="Lavine L.C."/>
        </authorList>
    </citation>
    <scope>NUCLEOTIDE SEQUENCE</scope>
</reference>
<organism evidence="14">
    <name type="scientific">Lygus hesperus</name>
    <name type="common">Western plant bug</name>
    <dbReference type="NCBI Taxonomy" id="30085"/>
    <lineage>
        <taxon>Eukaryota</taxon>
        <taxon>Metazoa</taxon>
        <taxon>Ecdysozoa</taxon>
        <taxon>Arthropoda</taxon>
        <taxon>Hexapoda</taxon>
        <taxon>Insecta</taxon>
        <taxon>Pterygota</taxon>
        <taxon>Neoptera</taxon>
        <taxon>Paraneoptera</taxon>
        <taxon>Hemiptera</taxon>
        <taxon>Heteroptera</taxon>
        <taxon>Panheteroptera</taxon>
        <taxon>Cimicomorpha</taxon>
        <taxon>Miridae</taxon>
        <taxon>Mirini</taxon>
        <taxon>Lygus</taxon>
    </lineage>
</organism>
<reference evidence="16" key="4">
    <citation type="journal article" date="2016" name="Gigascience">
        <title>De novo construction of an expanded transcriptome assembly for the western tarnished plant bug, Lygus hesperus.</title>
        <authorList>
            <person name="Tassone E.E."/>
            <person name="Geib S.M."/>
            <person name="Hall B."/>
            <person name="Fabrick J.A."/>
            <person name="Brent C.S."/>
            <person name="Hull J.J."/>
        </authorList>
    </citation>
    <scope>NUCLEOTIDE SEQUENCE</scope>
</reference>
<dbReference type="UniPathway" id="UPA00012">
    <property type="reaction ID" value="UER00537"/>
</dbReference>
<dbReference type="Pfam" id="PF05995">
    <property type="entry name" value="CDO_I"/>
    <property type="match status" value="1"/>
</dbReference>
<dbReference type="Gene3D" id="2.60.120.10">
    <property type="entry name" value="Jelly Rolls"/>
    <property type="match status" value="1"/>
</dbReference>
<name>A0A0A9VWB4_LYGHE</name>
<dbReference type="GO" id="GO:0019448">
    <property type="term" value="P:L-cysteine catabolic process"/>
    <property type="evidence" value="ECO:0007669"/>
    <property type="project" value="TreeGrafter"/>
</dbReference>
<dbReference type="EC" id="1.13.11.20" evidence="4 12"/>
<dbReference type="GO" id="GO:0042412">
    <property type="term" value="P:taurine biosynthetic process"/>
    <property type="evidence" value="ECO:0007669"/>
    <property type="project" value="UniProtKB-UniRule"/>
</dbReference>
<evidence type="ECO:0000256" key="4">
    <source>
        <dbReference type="ARBA" id="ARBA00013133"/>
    </source>
</evidence>
<reference evidence="14" key="2">
    <citation type="submission" date="2014-07" db="EMBL/GenBank/DDBJ databases">
        <authorList>
            <person name="Hull J."/>
        </authorList>
    </citation>
    <scope>NUCLEOTIDE SEQUENCE</scope>
</reference>
<feature type="binding site" evidence="11">
    <location>
        <position position="163"/>
    </location>
    <ligand>
        <name>Fe cation</name>
        <dbReference type="ChEBI" id="CHEBI:24875"/>
        <note>catalytic</note>
    </ligand>
</feature>
<comment type="catalytic activity">
    <reaction evidence="1 12">
        <text>L-cysteine + O2 = 3-sulfino-L-alanine + H(+)</text>
        <dbReference type="Rhea" id="RHEA:20441"/>
        <dbReference type="ChEBI" id="CHEBI:15378"/>
        <dbReference type="ChEBI" id="CHEBI:15379"/>
        <dbReference type="ChEBI" id="CHEBI:35235"/>
        <dbReference type="ChEBI" id="CHEBI:61085"/>
        <dbReference type="EC" id="1.13.11.20"/>
    </reaction>
</comment>
<dbReference type="FunFam" id="2.60.120.10:FF:000045">
    <property type="entry name" value="Cysteine dioxygenase 1"/>
    <property type="match status" value="1"/>
</dbReference>
<evidence type="ECO:0000256" key="13">
    <source>
        <dbReference type="SAM" id="MobiDB-lite"/>
    </source>
</evidence>
<evidence type="ECO:0000256" key="12">
    <source>
        <dbReference type="RuleBase" id="RU366010"/>
    </source>
</evidence>
<sequence length="223" mass="25426">MSSASYQVSEPQAPSTLADLISSLRTIFDSDRVNIEEVGDLLKSYKSNPRDWKQFAKFDRFRYTRNLIDEGNGKYNLMLLCWGEGHGSAIHDHADSHCFMKVMQGSLSEVRFSWPEKTSSSEGESEGKSDEETEDDLKPMMELSRTLLPTDGVCYINDSMGLHRVENTSYSDTAVSLHLYCPPFEECSVFNQRTGHRSKAKVTFWSRYGNKPNVEEERPPEDN</sequence>